<protein>
    <submittedName>
        <fullName evidence="1">Uncharacterized protein</fullName>
    </submittedName>
</protein>
<reference evidence="1" key="1">
    <citation type="submission" date="2018-05" db="EMBL/GenBank/DDBJ databases">
        <authorList>
            <person name="Lanie J.A."/>
            <person name="Ng W.-L."/>
            <person name="Kazmierczak K.M."/>
            <person name="Andrzejewski T.M."/>
            <person name="Davidsen T.M."/>
            <person name="Wayne K.J."/>
            <person name="Tettelin H."/>
            <person name="Glass J.I."/>
            <person name="Rusch D."/>
            <person name="Podicherti R."/>
            <person name="Tsui H.-C.T."/>
            <person name="Winkler M.E."/>
        </authorList>
    </citation>
    <scope>NUCLEOTIDE SEQUENCE</scope>
</reference>
<dbReference type="InterPro" id="IPR023373">
    <property type="entry name" value="YmcC_sf"/>
</dbReference>
<dbReference type="Gene3D" id="2.40.360.10">
    <property type="entry name" value="YmcC-like"/>
    <property type="match status" value="1"/>
</dbReference>
<name>A0A382MI92_9ZZZZ</name>
<dbReference type="SUPFAM" id="SSF159270">
    <property type="entry name" value="YmcC-like"/>
    <property type="match status" value="1"/>
</dbReference>
<sequence length="177" mass="19664">MRTNKILLTIFIVSFIFLNGCSSMPSNLSGSIGGSFSKAYKALSSLISGYEDYPITRELVDQIPYASLKMKIGKGPAGLLILESKKGDEYTWVSADNIYIVTKWGRIIRAQGLTNNLTDIYSSEPSFKEILQSSDLTGENFRYITLDNPEALGIRVKVSYTKIGSEDVSILDRTRQL</sequence>
<dbReference type="EMBL" id="UINC01092965">
    <property type="protein sequence ID" value="SVC47001.1"/>
    <property type="molecule type" value="Genomic_DNA"/>
</dbReference>
<dbReference type="AlphaFoldDB" id="A0A382MI92"/>
<organism evidence="1">
    <name type="scientific">marine metagenome</name>
    <dbReference type="NCBI Taxonomy" id="408172"/>
    <lineage>
        <taxon>unclassified sequences</taxon>
        <taxon>metagenomes</taxon>
        <taxon>ecological metagenomes</taxon>
    </lineage>
</organism>
<dbReference type="Pfam" id="PF11102">
    <property type="entry name" value="YjbF"/>
    <property type="match status" value="1"/>
</dbReference>
<accession>A0A382MI92</accession>
<evidence type="ECO:0000313" key="1">
    <source>
        <dbReference type="EMBL" id="SVC47001.1"/>
    </source>
</evidence>
<gene>
    <name evidence="1" type="ORF">METZ01_LOCUS299855</name>
</gene>
<dbReference type="InterPro" id="IPR021308">
    <property type="entry name" value="GfcB"/>
</dbReference>
<feature type="non-terminal residue" evidence="1">
    <location>
        <position position="177"/>
    </location>
</feature>
<proteinExistence type="predicted"/>